<evidence type="ECO:0000256" key="7">
    <source>
        <dbReference type="RuleBase" id="RU003355"/>
    </source>
</evidence>
<evidence type="ECO:0000256" key="1">
    <source>
        <dbReference type="ARBA" id="ARBA00011073"/>
    </source>
</evidence>
<dbReference type="InterPro" id="IPR023827">
    <property type="entry name" value="Peptidase_S8_Asp-AS"/>
</dbReference>
<evidence type="ECO:0000256" key="5">
    <source>
        <dbReference type="PIRSR" id="PIRSR615500-1"/>
    </source>
</evidence>
<feature type="domain" description="Peptidase S8/S53" evidence="8">
    <location>
        <begin position="170"/>
        <end position="430"/>
    </location>
</feature>
<feature type="active site" description="Charge relay system" evidence="5 6">
    <location>
        <position position="383"/>
    </location>
</feature>
<dbReference type="InterPro" id="IPR051048">
    <property type="entry name" value="Peptidase_S8/S53_subtilisin"/>
</dbReference>
<dbReference type="EMBL" id="BOPG01000111">
    <property type="protein sequence ID" value="GIJ64201.1"/>
    <property type="molecule type" value="Genomic_DNA"/>
</dbReference>
<feature type="active site" description="Charge relay system" evidence="5 6">
    <location>
        <position position="211"/>
    </location>
</feature>
<dbReference type="Pfam" id="PF00082">
    <property type="entry name" value="Peptidase_S8"/>
    <property type="match status" value="1"/>
</dbReference>
<dbReference type="PROSITE" id="PS00136">
    <property type="entry name" value="SUBTILASE_ASP"/>
    <property type="match status" value="1"/>
</dbReference>
<feature type="active site" description="Charge relay system" evidence="5 6">
    <location>
        <position position="179"/>
    </location>
</feature>
<protein>
    <recommendedName>
        <fullName evidence="8">Peptidase S8/S53 domain-containing protein</fullName>
    </recommendedName>
</protein>
<organism evidence="9 10">
    <name type="scientific">Virgisporangium aurantiacum</name>
    <dbReference type="NCBI Taxonomy" id="175570"/>
    <lineage>
        <taxon>Bacteria</taxon>
        <taxon>Bacillati</taxon>
        <taxon>Actinomycetota</taxon>
        <taxon>Actinomycetes</taxon>
        <taxon>Micromonosporales</taxon>
        <taxon>Micromonosporaceae</taxon>
        <taxon>Virgisporangium</taxon>
    </lineage>
</organism>
<dbReference type="InterPro" id="IPR036852">
    <property type="entry name" value="Peptidase_S8/S53_dom_sf"/>
</dbReference>
<evidence type="ECO:0000313" key="10">
    <source>
        <dbReference type="Proteomes" id="UP000612585"/>
    </source>
</evidence>
<dbReference type="Proteomes" id="UP000612585">
    <property type="component" value="Unassembled WGS sequence"/>
</dbReference>
<keyword evidence="4 6" id="KW-0720">Serine protease</keyword>
<sequence>MTVTLVTGDKVTVFDADRFTVRPGAGRNGIRFITTRSDGHLRVIPTDVLPLLKAGTVDTRLFDVTTLLNFRYDDRRTDLPLIVTGPAGTARSAPAGAAGVRAVPGGRALRLAKKDIGSAWQSLSAGVRAEGTARGGQASKIWLDGVRTPLLTRSVPQIGAPAAWTAGYDGSGVTVAVLDTGVDAGHPDLAGRVAVTGNFTDEPDALDRYGHGTHVAATVAGTGAAPGGYKGVAPGAALMAGKVCDQYGFCSDSSVLAGMQWAAEGGARVVNLSFGSTDIPGEDPLEAAIDRLTAEYGTLFVVSAGNDGRDDSVTSPGSADSALTVGAVDGSDVLAEFSSRGPRAGDSAVKPDITAPGVEITAALSRDAGGPAGMTHVAMSGTSMAAPHVAGAAAILAQQHPTWRAGDLKAALMGSAKTNPDNAPFAQGAGRVDVARAITQTVTASPAGVSFGLQAWPHGDDTPDARTISYRNGGTVDVTLALSLTGGAPAGLFALSRASVTVPAGGTATVTLTADTRADVPDARYGGYVVAKAGDARVVTPFAVDKETEHYDLTVNRLDRPASRPPTGSSC</sequence>
<gene>
    <name evidence="9" type="ORF">Vau01_117170</name>
</gene>
<dbReference type="PANTHER" id="PTHR43399">
    <property type="entry name" value="SUBTILISIN-RELATED"/>
    <property type="match status" value="1"/>
</dbReference>
<dbReference type="PRINTS" id="PR00723">
    <property type="entry name" value="SUBTILISIN"/>
</dbReference>
<comment type="similarity">
    <text evidence="1 6 7">Belongs to the peptidase S8 family.</text>
</comment>
<keyword evidence="2 6" id="KW-0645">Protease</keyword>
<dbReference type="AlphaFoldDB" id="A0A8J3ZI21"/>
<accession>A0A8J3ZI21</accession>
<proteinExistence type="inferred from homology"/>
<comment type="caution">
    <text evidence="9">The sequence shown here is derived from an EMBL/GenBank/DDBJ whole genome shotgun (WGS) entry which is preliminary data.</text>
</comment>
<dbReference type="InterPro" id="IPR000209">
    <property type="entry name" value="Peptidase_S8/S53_dom"/>
</dbReference>
<evidence type="ECO:0000256" key="2">
    <source>
        <dbReference type="ARBA" id="ARBA00022670"/>
    </source>
</evidence>
<name>A0A8J3ZI21_9ACTN</name>
<dbReference type="GO" id="GO:0004252">
    <property type="term" value="F:serine-type endopeptidase activity"/>
    <property type="evidence" value="ECO:0007669"/>
    <property type="project" value="UniProtKB-UniRule"/>
</dbReference>
<evidence type="ECO:0000256" key="6">
    <source>
        <dbReference type="PROSITE-ProRule" id="PRU01240"/>
    </source>
</evidence>
<keyword evidence="10" id="KW-1185">Reference proteome</keyword>
<evidence type="ECO:0000256" key="4">
    <source>
        <dbReference type="ARBA" id="ARBA00022825"/>
    </source>
</evidence>
<dbReference type="SUPFAM" id="SSF52743">
    <property type="entry name" value="Subtilisin-like"/>
    <property type="match status" value="1"/>
</dbReference>
<evidence type="ECO:0000313" key="9">
    <source>
        <dbReference type="EMBL" id="GIJ64201.1"/>
    </source>
</evidence>
<dbReference type="InterPro" id="IPR015500">
    <property type="entry name" value="Peptidase_S8_subtilisin-rel"/>
</dbReference>
<dbReference type="PANTHER" id="PTHR43399:SF4">
    <property type="entry name" value="CELL WALL-ASSOCIATED PROTEASE"/>
    <property type="match status" value="1"/>
</dbReference>
<dbReference type="PROSITE" id="PS00138">
    <property type="entry name" value="SUBTILASE_SER"/>
    <property type="match status" value="1"/>
</dbReference>
<dbReference type="GO" id="GO:0006508">
    <property type="term" value="P:proteolysis"/>
    <property type="evidence" value="ECO:0007669"/>
    <property type="project" value="UniProtKB-KW"/>
</dbReference>
<dbReference type="PROSITE" id="PS51892">
    <property type="entry name" value="SUBTILASE"/>
    <property type="match status" value="1"/>
</dbReference>
<dbReference type="InterPro" id="IPR023828">
    <property type="entry name" value="Peptidase_S8_Ser-AS"/>
</dbReference>
<evidence type="ECO:0000259" key="8">
    <source>
        <dbReference type="Pfam" id="PF00082"/>
    </source>
</evidence>
<dbReference type="Gene3D" id="3.40.50.200">
    <property type="entry name" value="Peptidase S8/S53 domain"/>
    <property type="match status" value="1"/>
</dbReference>
<evidence type="ECO:0000256" key="3">
    <source>
        <dbReference type="ARBA" id="ARBA00022801"/>
    </source>
</evidence>
<reference evidence="9" key="1">
    <citation type="submission" date="2021-01" db="EMBL/GenBank/DDBJ databases">
        <title>Whole genome shotgun sequence of Virgisporangium aurantiacum NBRC 16421.</title>
        <authorList>
            <person name="Komaki H."/>
            <person name="Tamura T."/>
        </authorList>
    </citation>
    <scope>NUCLEOTIDE SEQUENCE</scope>
    <source>
        <strain evidence="9">NBRC 16421</strain>
    </source>
</reference>
<keyword evidence="3 6" id="KW-0378">Hydrolase</keyword>